<proteinExistence type="predicted"/>
<sequence>MEQLTLHKDLTARQAINEVIRNNKKYKYNPQRFIQMMNVQDQDKLLLKIEQLIQNTDESVLGTLFIQVKEKKTILTIEDLVVLFGEKWGYSDSLLNIANERVKKFNEWANGERFLIELI</sequence>
<dbReference type="OrthoDB" id="2988666at2"/>
<evidence type="ECO:0000313" key="1">
    <source>
        <dbReference type="EMBL" id="RSD20624.1"/>
    </source>
</evidence>
<dbReference type="Proteomes" id="UP000279911">
    <property type="component" value="Unassembled WGS sequence"/>
</dbReference>
<accession>A0A427TDI9</accession>
<name>A0A427TDI9_9BACI</name>
<organism evidence="1 2">
    <name type="scientific">Mesobacillus subterraneus</name>
    <dbReference type="NCBI Taxonomy" id="285983"/>
    <lineage>
        <taxon>Bacteria</taxon>
        <taxon>Bacillati</taxon>
        <taxon>Bacillota</taxon>
        <taxon>Bacilli</taxon>
        <taxon>Bacillales</taxon>
        <taxon>Bacillaceae</taxon>
        <taxon>Mesobacillus</taxon>
    </lineage>
</organism>
<reference evidence="2" key="1">
    <citation type="submission" date="2018-12" db="EMBL/GenBank/DDBJ databases">
        <title>Bacillus chawlae sp. nov., Bacillus glennii sp. nov., and Bacillus saganii sp. nov. Isolated from the Vehicle Assembly Building at Kennedy Space Center where the Viking Spacecraft were Assembled.</title>
        <authorList>
            <person name="Seuylemezian A."/>
            <person name="Vaishampayan P."/>
        </authorList>
    </citation>
    <scope>NUCLEOTIDE SEQUENCE [LARGE SCALE GENOMIC DNA]</scope>
    <source>
        <strain evidence="2">DSM 13966</strain>
    </source>
</reference>
<dbReference type="EMBL" id="RSFW01000040">
    <property type="protein sequence ID" value="RSD20624.1"/>
    <property type="molecule type" value="Genomic_DNA"/>
</dbReference>
<comment type="caution">
    <text evidence="1">The sequence shown here is derived from an EMBL/GenBank/DDBJ whole genome shotgun (WGS) entry which is preliminary data.</text>
</comment>
<dbReference type="AlphaFoldDB" id="A0A427TDI9"/>
<evidence type="ECO:0000313" key="2">
    <source>
        <dbReference type="Proteomes" id="UP000279911"/>
    </source>
</evidence>
<protein>
    <submittedName>
        <fullName evidence="1">Uncharacterized protein</fullName>
    </submittedName>
</protein>
<gene>
    <name evidence="1" type="ORF">EJA10_22985</name>
</gene>
<dbReference type="RefSeq" id="WP_125482341.1">
    <property type="nucleotide sequence ID" value="NZ_RSFW01000040.1"/>
</dbReference>